<keyword evidence="1" id="KW-0456">Lyase</keyword>
<dbReference type="PANTHER" id="PTHR12128">
    <property type="entry name" value="DIHYDRODIPICOLINATE SYNTHASE"/>
    <property type="match status" value="1"/>
</dbReference>
<reference evidence="2" key="1">
    <citation type="journal article" date="2020" name="mSystems">
        <title>Genome- and Community-Level Interaction Insights into Carbon Utilization and Element Cycling Functions of Hydrothermarchaeota in Hydrothermal Sediment.</title>
        <authorList>
            <person name="Zhou Z."/>
            <person name="Liu Y."/>
            <person name="Xu W."/>
            <person name="Pan J."/>
            <person name="Luo Z.H."/>
            <person name="Li M."/>
        </authorList>
    </citation>
    <scope>NUCLEOTIDE SEQUENCE [LARGE SCALE GENOMIC DNA]</scope>
    <source>
        <strain evidence="2">SpSt-210</strain>
    </source>
</reference>
<organism evidence="2">
    <name type="scientific">Thermorudis peleae</name>
    <dbReference type="NCBI Taxonomy" id="1382356"/>
    <lineage>
        <taxon>Bacteria</taxon>
        <taxon>Pseudomonadati</taxon>
        <taxon>Thermomicrobiota</taxon>
        <taxon>Thermomicrobia</taxon>
        <taxon>Thermomicrobia incertae sedis</taxon>
        <taxon>Thermorudis</taxon>
    </lineage>
</organism>
<dbReference type="InterPro" id="IPR013785">
    <property type="entry name" value="Aldolase_TIM"/>
</dbReference>
<accession>A0A831THX7</accession>
<protein>
    <submittedName>
        <fullName evidence="2">Aldolase</fullName>
    </submittedName>
</protein>
<evidence type="ECO:0000313" key="2">
    <source>
        <dbReference type="EMBL" id="HEG91379.1"/>
    </source>
</evidence>
<dbReference type="GO" id="GO:0008840">
    <property type="term" value="F:4-hydroxy-tetrahydrodipicolinate synthase activity"/>
    <property type="evidence" value="ECO:0007669"/>
    <property type="project" value="TreeGrafter"/>
</dbReference>
<dbReference type="PANTHER" id="PTHR12128:SF51">
    <property type="entry name" value="BLL4205 PROTEIN"/>
    <property type="match status" value="1"/>
</dbReference>
<evidence type="ECO:0000256" key="1">
    <source>
        <dbReference type="ARBA" id="ARBA00023239"/>
    </source>
</evidence>
<dbReference type="InterPro" id="IPR002220">
    <property type="entry name" value="DapA-like"/>
</dbReference>
<dbReference type="AlphaFoldDB" id="A0A831THX7"/>
<dbReference type="Gene3D" id="3.20.20.70">
    <property type="entry name" value="Aldolase class I"/>
    <property type="match status" value="1"/>
</dbReference>
<dbReference type="SUPFAM" id="SSF51569">
    <property type="entry name" value="Aldolase"/>
    <property type="match status" value="1"/>
</dbReference>
<gene>
    <name evidence="2" type="ORF">ENP34_08045</name>
</gene>
<comment type="caution">
    <text evidence="2">The sequence shown here is derived from an EMBL/GenBank/DDBJ whole genome shotgun (WGS) entry which is preliminary data.</text>
</comment>
<proteinExistence type="predicted"/>
<dbReference type="EMBL" id="DSIY01000193">
    <property type="protein sequence ID" value="HEG91379.1"/>
    <property type="molecule type" value="Genomic_DNA"/>
</dbReference>
<dbReference type="SMART" id="SM01130">
    <property type="entry name" value="DHDPS"/>
    <property type="match status" value="1"/>
</dbReference>
<dbReference type="Pfam" id="PF00701">
    <property type="entry name" value="DHDPS"/>
    <property type="match status" value="1"/>
</dbReference>
<name>A0A831THX7_9BACT</name>
<sequence>MTLPRISAQDLKGVMAYPPTPAKDNGGDLSARDTVDLDETERMIRSLLHDGADSIATNGTLGEMGTLTLDEWKAFASAVVETVRAFNPDFPLFVGATTLNTRDTIDRMRFLRDIGAVGVLLGRPMWSEMTAKTMIRFYQDVAAAVPELAICVYDNTAAFRGVIPTEVYAALADIPQVVAVKYAGGAAIGFRYHNDLQAVQGKIRLFPIECIWFFAYSLYGDQVPGCWSTTATCGPEPVFYLRDVLLANDFEEGRWIAERILWAHEPFIVSRDFPEFARYNIQLERLRYEAAGYMKPGPSRPPYYMDLLPQDHVSSTLEHVRRWQVLRQEVRDRLAARSAVVQ</sequence>